<dbReference type="OrthoDB" id="3254621at2"/>
<sequence>MSPRPSRRVITAVASLALAAGTLAGCAGWSAHPGQAAVVSYTDADGTRQHTSISVETVEDATAELAPALGVASADVLEGLVYLPVLESLAAEYGIVVTDEDAVAALEGQLGPGDYSQASIDYARSILIGQGASALDQEALAEIQARYSEAASAVDVEVAPRYNGVRPWILSTQAAGLEAG</sequence>
<keyword evidence="1" id="KW-0732">Signal</keyword>
<name>A0A448HIZ7_9ACTO</name>
<evidence type="ECO:0000313" key="2">
    <source>
        <dbReference type="EMBL" id="VEG29685.1"/>
    </source>
</evidence>
<gene>
    <name evidence="2" type="ORF">NCTC11636_02173</name>
</gene>
<dbReference type="PROSITE" id="PS51257">
    <property type="entry name" value="PROKAR_LIPOPROTEIN"/>
    <property type="match status" value="1"/>
</dbReference>
<dbReference type="AlphaFoldDB" id="A0A448HIZ7"/>
<evidence type="ECO:0008006" key="4">
    <source>
        <dbReference type="Google" id="ProtNLM"/>
    </source>
</evidence>
<feature type="chain" id="PRO_5038777533" description="SurA N-terminal domain" evidence="1">
    <location>
        <begin position="25"/>
        <end position="180"/>
    </location>
</feature>
<dbReference type="EMBL" id="LR134350">
    <property type="protein sequence ID" value="VEG29685.1"/>
    <property type="molecule type" value="Genomic_DNA"/>
</dbReference>
<accession>A0A448HIZ7</accession>
<proteinExistence type="predicted"/>
<protein>
    <recommendedName>
        <fullName evidence="4">SurA N-terminal domain</fullName>
    </recommendedName>
</protein>
<reference evidence="2 3" key="1">
    <citation type="submission" date="2018-12" db="EMBL/GenBank/DDBJ databases">
        <authorList>
            <consortium name="Pathogen Informatics"/>
        </authorList>
    </citation>
    <scope>NUCLEOTIDE SEQUENCE [LARGE SCALE GENOMIC DNA]</scope>
    <source>
        <strain evidence="2 3">NCTC11636</strain>
    </source>
</reference>
<evidence type="ECO:0000313" key="3">
    <source>
        <dbReference type="Proteomes" id="UP000266895"/>
    </source>
</evidence>
<keyword evidence="3" id="KW-1185">Reference proteome</keyword>
<feature type="signal peptide" evidence="1">
    <location>
        <begin position="1"/>
        <end position="24"/>
    </location>
</feature>
<evidence type="ECO:0000256" key="1">
    <source>
        <dbReference type="SAM" id="SignalP"/>
    </source>
</evidence>
<dbReference type="Proteomes" id="UP000266895">
    <property type="component" value="Chromosome"/>
</dbReference>
<organism evidence="2 3">
    <name type="scientific">Actinomyces howellii</name>
    <dbReference type="NCBI Taxonomy" id="52771"/>
    <lineage>
        <taxon>Bacteria</taxon>
        <taxon>Bacillati</taxon>
        <taxon>Actinomycetota</taxon>
        <taxon>Actinomycetes</taxon>
        <taxon>Actinomycetales</taxon>
        <taxon>Actinomycetaceae</taxon>
        <taxon>Actinomyces</taxon>
    </lineage>
</organism>
<dbReference type="KEGG" id="ahw:NCTC11636_02173"/>
<dbReference type="RefSeq" id="WP_126383122.1">
    <property type="nucleotide sequence ID" value="NZ_LR134350.1"/>
</dbReference>